<reference evidence="2" key="1">
    <citation type="submission" date="2010-08" db="EMBL/GenBank/DDBJ databases">
        <authorList>
            <person name="Muzny D."/>
            <person name="Qin X."/>
            <person name="Buhay C."/>
            <person name="Dugan-Rocha S."/>
            <person name="Ding Y."/>
            <person name="Chen G."/>
            <person name="Hawes A."/>
            <person name="Holder M."/>
            <person name="Jhangiani S."/>
            <person name="Johnson A."/>
            <person name="Khan Z."/>
            <person name="Li Z."/>
            <person name="Liu W."/>
            <person name="Liu X."/>
            <person name="Perez L."/>
            <person name="Shen H."/>
            <person name="Wang Q."/>
            <person name="Watt J."/>
            <person name="Xi L."/>
            <person name="Xin Y."/>
            <person name="Zhou J."/>
            <person name="Deng J."/>
            <person name="Jiang H."/>
            <person name="Liu Y."/>
            <person name="Qu J."/>
            <person name="Song X.-Z."/>
            <person name="Zhang L."/>
            <person name="Villasana D."/>
            <person name="Johnson A."/>
            <person name="Liu J."/>
            <person name="Liyanage D."/>
            <person name="Lorensuhewa L."/>
            <person name="Robinson T."/>
            <person name="Song A."/>
            <person name="Song B.-B."/>
            <person name="Dinh H."/>
            <person name="Thornton R."/>
            <person name="Coyle M."/>
            <person name="Francisco L."/>
            <person name="Jackson L."/>
            <person name="Javaid M."/>
            <person name="Korchina V."/>
            <person name="Kovar C."/>
            <person name="Mata R."/>
            <person name="Mathew T."/>
            <person name="Ngo R."/>
            <person name="Nguyen L."/>
            <person name="Nguyen N."/>
            <person name="Okwuonu G."/>
            <person name="Ongeri F."/>
            <person name="Pham C."/>
            <person name="Simmons D."/>
            <person name="Wilczek-Boney K."/>
            <person name="Hale W."/>
            <person name="Jakkamsetti A."/>
            <person name="Pham P."/>
            <person name="Ruth R."/>
            <person name="San Lucas F."/>
            <person name="Warren J."/>
            <person name="Zhang J."/>
            <person name="Zhao Z."/>
            <person name="Zhou C."/>
            <person name="Zhu D."/>
            <person name="Lee S."/>
            <person name="Bess C."/>
            <person name="Blankenburg K."/>
            <person name="Forbes L."/>
            <person name="Fu Q."/>
            <person name="Gubbala S."/>
            <person name="Hirani K."/>
            <person name="Jayaseelan J.C."/>
            <person name="Lara F."/>
            <person name="Munidasa M."/>
            <person name="Palculict T."/>
            <person name="Patil S."/>
            <person name="Pu L.-L."/>
            <person name="Saada N."/>
            <person name="Tang L."/>
            <person name="Weissenberger G."/>
            <person name="Zhu Y."/>
            <person name="Hemphill L."/>
            <person name="Shang Y."/>
            <person name="Youmans B."/>
            <person name="Ayvaz T."/>
            <person name="Ross M."/>
            <person name="Santibanez J."/>
            <person name="Aqrawi P."/>
            <person name="Gross S."/>
            <person name="Joshi V."/>
            <person name="Fowler G."/>
            <person name="Nazareth L."/>
            <person name="Reid J."/>
            <person name="Worley K."/>
            <person name="Petrosino J."/>
            <person name="Highlander S."/>
            <person name="Gibbs R."/>
        </authorList>
    </citation>
    <scope>NUCLEOTIDE SEQUENCE [LARGE SCALE GENOMIC DNA]</scope>
    <source>
        <strain evidence="2">DSM 15272</strain>
    </source>
</reference>
<gene>
    <name evidence="2" type="ORF">HMPREF0063_11090</name>
</gene>
<sequence>MVVRLLIYRRTLVRLLTYRCLQATDPVRGPGTTAAPSRVGEGAAVVGR</sequence>
<name>E2SAN2_9ACTN</name>
<dbReference type="HOGENOM" id="CLU_3148605_0_0_11"/>
<protein>
    <submittedName>
        <fullName evidence="2">Uncharacterized protein</fullName>
    </submittedName>
</protein>
<dbReference type="Proteomes" id="UP000003111">
    <property type="component" value="Unassembled WGS sequence"/>
</dbReference>
<organism evidence="2 3">
    <name type="scientific">Aeromicrobium marinum DSM 15272</name>
    <dbReference type="NCBI Taxonomy" id="585531"/>
    <lineage>
        <taxon>Bacteria</taxon>
        <taxon>Bacillati</taxon>
        <taxon>Actinomycetota</taxon>
        <taxon>Actinomycetes</taxon>
        <taxon>Propionibacteriales</taxon>
        <taxon>Nocardioidaceae</taxon>
        <taxon>Aeromicrobium</taxon>
    </lineage>
</organism>
<proteinExistence type="predicted"/>
<evidence type="ECO:0000313" key="2">
    <source>
        <dbReference type="EMBL" id="EFQ83428.1"/>
    </source>
</evidence>
<evidence type="ECO:0000313" key="3">
    <source>
        <dbReference type="Proteomes" id="UP000003111"/>
    </source>
</evidence>
<dbReference type="AlphaFoldDB" id="E2SAN2"/>
<comment type="caution">
    <text evidence="2">The sequence shown here is derived from an EMBL/GenBank/DDBJ whole genome shotgun (WGS) entry which is preliminary data.</text>
</comment>
<dbReference type="EMBL" id="ACLF03000004">
    <property type="protein sequence ID" value="EFQ83428.1"/>
    <property type="molecule type" value="Genomic_DNA"/>
</dbReference>
<keyword evidence="3" id="KW-1185">Reference proteome</keyword>
<accession>E2SAN2</accession>
<evidence type="ECO:0000256" key="1">
    <source>
        <dbReference type="SAM" id="MobiDB-lite"/>
    </source>
</evidence>
<feature type="region of interest" description="Disordered" evidence="1">
    <location>
        <begin position="27"/>
        <end position="48"/>
    </location>
</feature>